<comment type="caution">
    <text evidence="2">The sequence shown here is derived from an EMBL/GenBank/DDBJ whole genome shotgun (WGS) entry which is preliminary data.</text>
</comment>
<evidence type="ECO:0000259" key="1">
    <source>
        <dbReference type="Pfam" id="PF00646"/>
    </source>
</evidence>
<dbReference type="EMBL" id="CAJMWS010000059">
    <property type="protein sequence ID" value="CAE6352266.1"/>
    <property type="molecule type" value="Genomic_DNA"/>
</dbReference>
<sequence>MATMSLGRHCYVRVRPPLRTTMGTAAHTCFDDLSNEVILQILHSCSYKAILRFALTCKRSYDIVINSVSLRLHIELEVNDLEVVKNLRLKGGNPTSSSILEELNRYRNGHPKVLRWELHDSSYFKAYSSFGPQEYPDSLQIIPLDSAPLPTPVNFHTKFHRFAVDPGQDLAVLVAVVPERSNCIQLHIRSLITGQSHVQTRRPNLVVEFDFDISVLASATFHYAPEVLGSVLAIRFNSEAKRMYEILTWEWRSGTLLHRLSSRNGTSDARFIDSSYLAVFSASLRPTEGRLLRNIAISIYDISTPVSHDIEADSHFCISKYPILDPAMTFDFPKLRDSHSVFSIGFMARSDPVPGRIVYTDTVSFAHSRSATLGLVLSLFQHPVSQNNLGNIQEFRGFVNTSHLLDHLTRFRGSQDHPRALSWDQWGEQATRWFPENEVDLSCSQMSGSRYVSVKHGPNGLHGHHHLVITDFNTPIVQRHQASDHLLTPYSYKFERKGDNITLLHANGPTANRPTSPSADAPVQDNAVIIMTLGGDMPGTFDVGFEQVIVSRLPCRVIIRVKPEIPHDGWFLDGSRLIGIKNYFGEYPSLTIYDLHIPA</sequence>
<accession>A0A8H2W8H0</accession>
<gene>
    <name evidence="2" type="ORF">RDB_LOCUS12044</name>
</gene>
<organism evidence="2 3">
    <name type="scientific">Rhizoctonia solani</name>
    <dbReference type="NCBI Taxonomy" id="456999"/>
    <lineage>
        <taxon>Eukaryota</taxon>
        <taxon>Fungi</taxon>
        <taxon>Dikarya</taxon>
        <taxon>Basidiomycota</taxon>
        <taxon>Agaricomycotina</taxon>
        <taxon>Agaricomycetes</taxon>
        <taxon>Cantharellales</taxon>
        <taxon>Ceratobasidiaceae</taxon>
        <taxon>Rhizoctonia</taxon>
    </lineage>
</organism>
<protein>
    <recommendedName>
        <fullName evidence="1">F-box domain-containing protein</fullName>
    </recommendedName>
</protein>
<dbReference type="Pfam" id="PF00646">
    <property type="entry name" value="F-box"/>
    <property type="match status" value="1"/>
</dbReference>
<dbReference type="Proteomes" id="UP000663846">
    <property type="component" value="Unassembled WGS sequence"/>
</dbReference>
<dbReference type="SUPFAM" id="SSF81383">
    <property type="entry name" value="F-box domain"/>
    <property type="match status" value="1"/>
</dbReference>
<evidence type="ECO:0000313" key="2">
    <source>
        <dbReference type="EMBL" id="CAE6352266.1"/>
    </source>
</evidence>
<dbReference type="InterPro" id="IPR001810">
    <property type="entry name" value="F-box_dom"/>
</dbReference>
<evidence type="ECO:0000313" key="3">
    <source>
        <dbReference type="Proteomes" id="UP000663846"/>
    </source>
</evidence>
<dbReference type="InterPro" id="IPR036047">
    <property type="entry name" value="F-box-like_dom_sf"/>
</dbReference>
<reference evidence="2" key="1">
    <citation type="submission" date="2021-01" db="EMBL/GenBank/DDBJ databases">
        <authorList>
            <person name="Kaushik A."/>
        </authorList>
    </citation>
    <scope>NUCLEOTIDE SEQUENCE</scope>
    <source>
        <strain evidence="2">AG1-1C</strain>
    </source>
</reference>
<feature type="domain" description="F-box" evidence="1">
    <location>
        <begin position="30"/>
        <end position="66"/>
    </location>
</feature>
<name>A0A8H2W8H0_9AGAM</name>
<dbReference type="AlphaFoldDB" id="A0A8H2W8H0"/>
<proteinExistence type="predicted"/>
<dbReference type="CDD" id="cd09917">
    <property type="entry name" value="F-box_SF"/>
    <property type="match status" value="1"/>
</dbReference>